<evidence type="ECO:0000256" key="1">
    <source>
        <dbReference type="ARBA" id="ARBA00005254"/>
    </source>
</evidence>
<comment type="similarity">
    <text evidence="1 2">Belongs to the enoyl-CoA hydratase/isomerase family.</text>
</comment>
<dbReference type="Gene3D" id="3.90.226.10">
    <property type="entry name" value="2-enoyl-CoA Hydratase, Chain A, domain 1"/>
    <property type="match status" value="1"/>
</dbReference>
<gene>
    <name evidence="3" type="ORF">MTR62_07735</name>
</gene>
<dbReference type="PROSITE" id="PS00166">
    <property type="entry name" value="ENOYL_COA_HYDRATASE"/>
    <property type="match status" value="1"/>
</dbReference>
<dbReference type="CDD" id="cd06558">
    <property type="entry name" value="crotonase-like"/>
    <property type="match status" value="1"/>
</dbReference>
<name>A0ABT0BCR4_9SPHN</name>
<dbReference type="Proteomes" id="UP001162881">
    <property type="component" value="Unassembled WGS sequence"/>
</dbReference>
<dbReference type="SUPFAM" id="SSF52096">
    <property type="entry name" value="ClpP/crotonase"/>
    <property type="match status" value="1"/>
</dbReference>
<sequence length="257" mass="27244">MTIEVTLESDGHVAKIVLSKPPHNFACPALLREIAGALYKVDNDPQLRCSLLVAKGRSFCAGADLAGDETMAGTSGMAAIGQLYSQAERLFRRRKPMVAAIQGAAIGAGLGLAMAADFRVADPTARLSANFTRLGFHPGFALTYTLPRVLGAQRASWMMLSSERVKSDTALNWGLVDRVVEEGTVAEEGLAMAHEIAGNAPLALLAVRRSLMDGVADAAVAAMRREHAEQVALRATADYAEGVASVFERRPAHFIGA</sequence>
<proteinExistence type="inferred from homology"/>
<dbReference type="Pfam" id="PF00378">
    <property type="entry name" value="ECH_1"/>
    <property type="match status" value="1"/>
</dbReference>
<reference evidence="3" key="1">
    <citation type="submission" date="2022-03" db="EMBL/GenBank/DDBJ databases">
        <title>Identification of a novel bacterium isolated from mangrove sediments.</title>
        <authorList>
            <person name="Pan X."/>
        </authorList>
    </citation>
    <scope>NUCLEOTIDE SEQUENCE</scope>
    <source>
        <strain evidence="3">B1949</strain>
    </source>
</reference>
<dbReference type="PANTHER" id="PTHR43802">
    <property type="entry name" value="ENOYL-COA HYDRATASE"/>
    <property type="match status" value="1"/>
</dbReference>
<dbReference type="RefSeq" id="WP_244018660.1">
    <property type="nucleotide sequence ID" value="NZ_JALHLF010000020.1"/>
</dbReference>
<dbReference type="InterPro" id="IPR018376">
    <property type="entry name" value="Enoyl-CoA_hyd/isom_CS"/>
</dbReference>
<dbReference type="InterPro" id="IPR029045">
    <property type="entry name" value="ClpP/crotonase-like_dom_sf"/>
</dbReference>
<comment type="caution">
    <text evidence="3">The sequence shown here is derived from an EMBL/GenBank/DDBJ whole genome shotgun (WGS) entry which is preliminary data.</text>
</comment>
<organism evidence="3 4">
    <name type="scientific">Novosphingobium organovorum</name>
    <dbReference type="NCBI Taxonomy" id="2930092"/>
    <lineage>
        <taxon>Bacteria</taxon>
        <taxon>Pseudomonadati</taxon>
        <taxon>Pseudomonadota</taxon>
        <taxon>Alphaproteobacteria</taxon>
        <taxon>Sphingomonadales</taxon>
        <taxon>Sphingomonadaceae</taxon>
        <taxon>Novosphingobium</taxon>
    </lineage>
</organism>
<accession>A0ABT0BCR4</accession>
<dbReference type="EMBL" id="JALHLF010000020">
    <property type="protein sequence ID" value="MCJ2182581.1"/>
    <property type="molecule type" value="Genomic_DNA"/>
</dbReference>
<evidence type="ECO:0000313" key="3">
    <source>
        <dbReference type="EMBL" id="MCJ2182581.1"/>
    </source>
</evidence>
<keyword evidence="4" id="KW-1185">Reference proteome</keyword>
<evidence type="ECO:0000313" key="4">
    <source>
        <dbReference type="Proteomes" id="UP001162881"/>
    </source>
</evidence>
<evidence type="ECO:0000256" key="2">
    <source>
        <dbReference type="RuleBase" id="RU003707"/>
    </source>
</evidence>
<dbReference type="InterPro" id="IPR001753">
    <property type="entry name" value="Enoyl-CoA_hydra/iso"/>
</dbReference>
<dbReference type="PANTHER" id="PTHR43802:SF1">
    <property type="entry name" value="IP11341P-RELATED"/>
    <property type="match status" value="1"/>
</dbReference>
<protein>
    <submittedName>
        <fullName evidence="3">Enoyl-CoA hydratase/isomerase family protein</fullName>
    </submittedName>
</protein>